<organism evidence="4 5">
    <name type="scientific">Enhydrobacter aerosaccus</name>
    <dbReference type="NCBI Taxonomy" id="225324"/>
    <lineage>
        <taxon>Bacteria</taxon>
        <taxon>Pseudomonadati</taxon>
        <taxon>Pseudomonadota</taxon>
        <taxon>Alphaproteobacteria</taxon>
        <taxon>Hyphomicrobiales</taxon>
        <taxon>Enhydrobacter</taxon>
    </lineage>
</organism>
<dbReference type="EMBL" id="FUWJ01000001">
    <property type="protein sequence ID" value="SJZ50056.1"/>
    <property type="molecule type" value="Genomic_DNA"/>
</dbReference>
<accession>A0A1T4L5M6</accession>
<dbReference type="OrthoDB" id="9782658at2"/>
<keyword evidence="1" id="KW-0378">Hydrolase</keyword>
<feature type="domain" description="Microcystin LR degradation protein MlrC N-terminal" evidence="3">
    <location>
        <begin position="3"/>
        <end position="299"/>
    </location>
</feature>
<dbReference type="PIRSF" id="PIRSF012702">
    <property type="entry name" value="UCP012702"/>
    <property type="match status" value="1"/>
</dbReference>
<sequence length="512" mass="54664">MARIAVAGFQHETNTFAPQQATWADFERADAWPPLLRGPELIGGVEGFNIPIAGAVQRLTELGHELVPLAWAAAPPASYVTEDAYERMWTLLEAGLRAQGPFDAIYLDLHGAMVAEHTQDGEGELLRRIRAIVGKDLPIVASLDYHANLTSDMATLATALVGYRTYPHIDMAATGTRAADLLDKLLREKRPVHCAYRQVDFLIPLVWQCTFIEPAKSIFDLVGELEAGEKSHNQGIVSVTHTPGFPPSDIAQCGPALVVYGHDREAVEAAADKLVQAVKAQEAAFAGEMLDPDAAALRALDLAKNATKPIVLADVQDNPGAGGTSDTVGLLAALMRHKAKGAVIGMIVDEGAARAALETGEGNVMRRGIGAAVGYAGEKPIVAEWRVVRTADGVFSGTGPFYGGAKFQIGPMALVTDEASGVSVVLASRRIQAADQEMFRHVGIEPSKVPILGLKSTVHFRADFQPIAETILVVRSPGAHITDPVEMPYKHLRKGIRLNPMGPVWEGAAGDD</sequence>
<dbReference type="InterPro" id="IPR009197">
    <property type="entry name" value="MlrC"/>
</dbReference>
<dbReference type="InterPro" id="IPR015995">
    <property type="entry name" value="MlrC_N"/>
</dbReference>
<comment type="cofactor">
    <cofactor evidence="1">
        <name>Zn(2+)</name>
        <dbReference type="ChEBI" id="CHEBI:29105"/>
    </cofactor>
    <text evidence="1">Binds 1 zinc ion per subunit.</text>
</comment>
<keyword evidence="5" id="KW-1185">Reference proteome</keyword>
<evidence type="ECO:0000259" key="3">
    <source>
        <dbReference type="Pfam" id="PF07364"/>
    </source>
</evidence>
<name>A0A1T4L5M6_9HYPH</name>
<dbReference type="RefSeq" id="WP_085933005.1">
    <property type="nucleotide sequence ID" value="NZ_FUWJ01000001.1"/>
</dbReference>
<proteinExistence type="inferred from homology"/>
<evidence type="ECO:0000259" key="2">
    <source>
        <dbReference type="Pfam" id="PF07171"/>
    </source>
</evidence>
<keyword evidence="1" id="KW-0479">Metal-binding</keyword>
<evidence type="ECO:0000313" key="5">
    <source>
        <dbReference type="Proteomes" id="UP000190092"/>
    </source>
</evidence>
<dbReference type="AlphaFoldDB" id="A0A1T4L5M6"/>
<dbReference type="Proteomes" id="UP000190092">
    <property type="component" value="Unassembled WGS sequence"/>
</dbReference>
<dbReference type="STRING" id="225324.SAMN02745126_01365"/>
<dbReference type="GO" id="GO:0006508">
    <property type="term" value="P:proteolysis"/>
    <property type="evidence" value="ECO:0007669"/>
    <property type="project" value="UniProtKB-KW"/>
</dbReference>
<dbReference type="Pfam" id="PF07171">
    <property type="entry name" value="MlrC_C"/>
    <property type="match status" value="1"/>
</dbReference>
<comment type="function">
    <text evidence="1">Involved in peptidolytic degradation of cyclic heptapeptide hepatotoxin microcystin (MC).</text>
</comment>
<feature type="domain" description="Microcystin LR degradation protein MlrC C-terminal" evidence="2">
    <location>
        <begin position="312"/>
        <end position="491"/>
    </location>
</feature>
<protein>
    <recommendedName>
        <fullName evidence="1">Microcystinase C</fullName>
        <shortName evidence="1">MlrC</shortName>
    </recommendedName>
</protein>
<dbReference type="GO" id="GO:0008237">
    <property type="term" value="F:metallopeptidase activity"/>
    <property type="evidence" value="ECO:0007669"/>
    <property type="project" value="UniProtKB-KW"/>
</dbReference>
<dbReference type="GO" id="GO:0046872">
    <property type="term" value="F:metal ion binding"/>
    <property type="evidence" value="ECO:0007669"/>
    <property type="project" value="UniProtKB-KW"/>
</dbReference>
<dbReference type="Pfam" id="PF07364">
    <property type="entry name" value="DUF1485"/>
    <property type="match status" value="1"/>
</dbReference>
<comment type="similarity">
    <text evidence="1">Belongs to the peptidase M81 family.</text>
</comment>
<gene>
    <name evidence="4" type="ORF">SAMN02745126_01365</name>
</gene>
<evidence type="ECO:0000256" key="1">
    <source>
        <dbReference type="PIRNR" id="PIRNR012702"/>
    </source>
</evidence>
<keyword evidence="1" id="KW-0645">Protease</keyword>
<evidence type="ECO:0000313" key="4">
    <source>
        <dbReference type="EMBL" id="SJZ50056.1"/>
    </source>
</evidence>
<keyword evidence="1" id="KW-0482">Metalloprotease</keyword>
<reference evidence="5" key="1">
    <citation type="submission" date="2017-02" db="EMBL/GenBank/DDBJ databases">
        <authorList>
            <person name="Varghese N."/>
            <person name="Submissions S."/>
        </authorList>
    </citation>
    <scope>NUCLEOTIDE SEQUENCE [LARGE SCALE GENOMIC DNA]</scope>
    <source>
        <strain evidence="5">ATCC 27094</strain>
    </source>
</reference>
<dbReference type="InterPro" id="IPR010799">
    <property type="entry name" value="MlrC_C"/>
</dbReference>